<proteinExistence type="evidence at transcript level"/>
<dbReference type="KEGG" id="afb:129106378"/>
<name>A0A0H4CQN6_ANOFI</name>
<feature type="chain" id="PRO_5005206066" evidence="1">
    <location>
        <begin position="21"/>
        <end position="97"/>
    </location>
</feature>
<dbReference type="GeneID" id="129106378"/>
<sequence>MQARLIIALMMAASSTEVYTTYNEDQKIIKALRDSSHASIPPLTKSSRNLPADEVHSADGKFPRKGWWMSKVVLPQIRKRQDVSTYNLNSFGLRYGK</sequence>
<dbReference type="AlphaFoldDB" id="A0A0H4CQN6"/>
<organism evidence="2">
    <name type="scientific">Anoplopoma fimbria</name>
    <name type="common">Sablefish</name>
    <dbReference type="NCBI Taxonomy" id="229290"/>
    <lineage>
        <taxon>Eukaryota</taxon>
        <taxon>Metazoa</taxon>
        <taxon>Chordata</taxon>
        <taxon>Craniata</taxon>
        <taxon>Vertebrata</taxon>
        <taxon>Euteleostomi</taxon>
        <taxon>Actinopterygii</taxon>
        <taxon>Neopterygii</taxon>
        <taxon>Teleostei</taxon>
        <taxon>Neoteleostei</taxon>
        <taxon>Acanthomorphata</taxon>
        <taxon>Eupercaria</taxon>
        <taxon>Perciformes</taxon>
        <taxon>Cottioidei</taxon>
        <taxon>Anoplopomatales</taxon>
        <taxon>Anoplopomatidae</taxon>
        <taxon>Anoplopoma</taxon>
    </lineage>
</organism>
<gene>
    <name evidence="2" type="primary">kiss1</name>
</gene>
<reference evidence="2" key="1">
    <citation type="submission" date="2015-01" db="EMBL/GenBank/DDBJ databases">
        <title>Molecular characterization of the gonadal kisspeptin system: cloning, tissue distribution, gene expression analysis and localization in sablefish (Anoplopoma fimbria).</title>
        <authorList>
            <person name="Fairgrieve M.R."/>
            <person name="Shibata Y."/>
            <person name="Smith E.K."/>
            <person name="Hayman E.S."/>
            <person name="Luckenbach J.A."/>
        </authorList>
    </citation>
    <scope>NUCLEOTIDE SEQUENCE</scope>
</reference>
<feature type="signal peptide" evidence="1">
    <location>
        <begin position="1"/>
        <end position="20"/>
    </location>
</feature>
<dbReference type="RefSeq" id="XP_054473740.1">
    <property type="nucleotide sequence ID" value="XM_054617765.1"/>
</dbReference>
<dbReference type="OrthoDB" id="9899812at2759"/>
<dbReference type="CTD" id="3814"/>
<protein>
    <submittedName>
        <fullName evidence="2">Kisspeptin 1</fullName>
    </submittedName>
</protein>
<dbReference type="EMBL" id="KP677561">
    <property type="protein sequence ID" value="AKN78944.1"/>
    <property type="molecule type" value="mRNA"/>
</dbReference>
<evidence type="ECO:0000313" key="2">
    <source>
        <dbReference type="EMBL" id="AKN78944.1"/>
    </source>
</evidence>
<accession>A0A0H4CQN6</accession>
<keyword evidence="1" id="KW-0732">Signal</keyword>
<evidence type="ECO:0000256" key="1">
    <source>
        <dbReference type="SAM" id="SignalP"/>
    </source>
</evidence>